<dbReference type="GO" id="GO:0003700">
    <property type="term" value="F:DNA-binding transcription factor activity"/>
    <property type="evidence" value="ECO:0007669"/>
    <property type="project" value="InterPro"/>
</dbReference>
<keyword evidence="4" id="KW-0804">Transcription</keyword>
<evidence type="ECO:0000256" key="4">
    <source>
        <dbReference type="ARBA" id="ARBA00023163"/>
    </source>
</evidence>
<proteinExistence type="inferred from homology"/>
<feature type="domain" description="HTH lysR-type" evidence="5">
    <location>
        <begin position="72"/>
        <end position="129"/>
    </location>
</feature>
<evidence type="ECO:0000256" key="2">
    <source>
        <dbReference type="ARBA" id="ARBA00023015"/>
    </source>
</evidence>
<evidence type="ECO:0000259" key="5">
    <source>
        <dbReference type="PROSITE" id="PS50931"/>
    </source>
</evidence>
<protein>
    <submittedName>
        <fullName evidence="6">LysR family transcriptional regulator</fullName>
    </submittedName>
</protein>
<dbReference type="SUPFAM" id="SSF46785">
    <property type="entry name" value="Winged helix' DNA-binding domain"/>
    <property type="match status" value="1"/>
</dbReference>
<dbReference type="PANTHER" id="PTHR30126:SF40">
    <property type="entry name" value="HTH-TYPE TRANSCRIPTIONAL REGULATOR GLTR"/>
    <property type="match status" value="1"/>
</dbReference>
<comment type="caution">
    <text evidence="6">The sequence shown here is derived from an EMBL/GenBank/DDBJ whole genome shotgun (WGS) entry which is preliminary data.</text>
</comment>
<reference evidence="6 7" key="1">
    <citation type="journal article" date="2018" name="Nat. Biotechnol.">
        <title>A standardized bacterial taxonomy based on genome phylogeny substantially revises the tree of life.</title>
        <authorList>
            <person name="Parks D.H."/>
            <person name="Chuvochina M."/>
            <person name="Waite D.W."/>
            <person name="Rinke C."/>
            <person name="Skarshewski A."/>
            <person name="Chaumeil P.A."/>
            <person name="Hugenholtz P."/>
        </authorList>
    </citation>
    <scope>NUCLEOTIDE SEQUENCE [LARGE SCALE GENOMIC DNA]</scope>
    <source>
        <strain evidence="6">UBA8739</strain>
    </source>
</reference>
<accession>A0A3B9IMT3</accession>
<name>A0A3B9IMT3_9PROT</name>
<keyword evidence="3" id="KW-0238">DNA-binding</keyword>
<gene>
    <name evidence="6" type="ORF">DCK97_17175</name>
</gene>
<dbReference type="EMBL" id="DMAI01000281">
    <property type="protein sequence ID" value="HAE49151.1"/>
    <property type="molecule type" value="Genomic_DNA"/>
</dbReference>
<dbReference type="Gene3D" id="1.10.10.10">
    <property type="entry name" value="Winged helix-like DNA-binding domain superfamily/Winged helix DNA-binding domain"/>
    <property type="match status" value="1"/>
</dbReference>
<evidence type="ECO:0000256" key="1">
    <source>
        <dbReference type="ARBA" id="ARBA00009437"/>
    </source>
</evidence>
<organism evidence="6 7">
    <name type="scientific">Tistrella mobilis</name>
    <dbReference type="NCBI Taxonomy" id="171437"/>
    <lineage>
        <taxon>Bacteria</taxon>
        <taxon>Pseudomonadati</taxon>
        <taxon>Pseudomonadota</taxon>
        <taxon>Alphaproteobacteria</taxon>
        <taxon>Geminicoccales</taxon>
        <taxon>Geminicoccaceae</taxon>
        <taxon>Tistrella</taxon>
    </lineage>
</organism>
<dbReference type="PANTHER" id="PTHR30126">
    <property type="entry name" value="HTH-TYPE TRANSCRIPTIONAL REGULATOR"/>
    <property type="match status" value="1"/>
</dbReference>
<dbReference type="Pfam" id="PF03466">
    <property type="entry name" value="LysR_substrate"/>
    <property type="match status" value="1"/>
</dbReference>
<dbReference type="Pfam" id="PF00126">
    <property type="entry name" value="HTH_1"/>
    <property type="match status" value="1"/>
</dbReference>
<comment type="similarity">
    <text evidence="1">Belongs to the LysR transcriptional regulatory family.</text>
</comment>
<dbReference type="GO" id="GO:0000976">
    <property type="term" value="F:transcription cis-regulatory region binding"/>
    <property type="evidence" value="ECO:0007669"/>
    <property type="project" value="TreeGrafter"/>
</dbReference>
<dbReference type="Gene3D" id="3.40.190.10">
    <property type="entry name" value="Periplasmic binding protein-like II"/>
    <property type="match status" value="2"/>
</dbReference>
<dbReference type="InterPro" id="IPR005119">
    <property type="entry name" value="LysR_subst-bd"/>
</dbReference>
<evidence type="ECO:0000256" key="3">
    <source>
        <dbReference type="ARBA" id="ARBA00023125"/>
    </source>
</evidence>
<dbReference type="InterPro" id="IPR036388">
    <property type="entry name" value="WH-like_DNA-bd_sf"/>
</dbReference>
<dbReference type="InterPro" id="IPR036390">
    <property type="entry name" value="WH_DNA-bd_sf"/>
</dbReference>
<evidence type="ECO:0000313" key="7">
    <source>
        <dbReference type="Proteomes" id="UP000257706"/>
    </source>
</evidence>
<dbReference type="Proteomes" id="UP000257706">
    <property type="component" value="Unassembled WGS sequence"/>
</dbReference>
<dbReference type="PROSITE" id="PS50931">
    <property type="entry name" value="HTH_LYSR"/>
    <property type="match status" value="1"/>
</dbReference>
<keyword evidence="2" id="KW-0805">Transcription regulation</keyword>
<dbReference type="AlphaFoldDB" id="A0A3B9IMT3"/>
<dbReference type="SUPFAM" id="SSF53850">
    <property type="entry name" value="Periplasmic binding protein-like II"/>
    <property type="match status" value="1"/>
</dbReference>
<sequence>MGAWITGRARPKRRVRSVVTTGWVGMARAGMAGDLRQGLLDRLQPTPPCCLHTSDDRWILFADFVQSGAPVMDLADLAAVKAVAELGGATPAAERLNCVPSAVTARLKRLEAELDVALFRRRSRGLDLTEAGQRLKDYADRLLMLAEEARHAVAGGGMAGLPVRIGAMETIAATRLPGILGHFRRQAGGNARPIGLATGTTDELVADLLRHRLDVALIAGPLDHPALASRRVWTERLVQAAPVAGAETGSDGLPLPLIGFRSGCAYRARAEKLLREAGRLPVRVLELGTLDGVIGCVAAGLGFTILPERVFQGHTGPGIALTPLPAAAAEVEVLAAWPRGRGDGLAEAFAAAAEAA</sequence>
<dbReference type="InterPro" id="IPR000847">
    <property type="entry name" value="LysR_HTH_N"/>
</dbReference>
<evidence type="ECO:0000313" key="6">
    <source>
        <dbReference type="EMBL" id="HAE49151.1"/>
    </source>
</evidence>